<keyword evidence="1" id="KW-0732">Signal</keyword>
<evidence type="ECO:0000313" key="4">
    <source>
        <dbReference type="Proteomes" id="UP000186351"/>
    </source>
</evidence>
<dbReference type="Proteomes" id="UP000186351">
    <property type="component" value="Chromosome"/>
</dbReference>
<dbReference type="STRING" id="1796646.A4V02_12615"/>
<dbReference type="OrthoDB" id="1003368at2"/>
<feature type="domain" description="Endonuclease/exonuclease/phosphatase" evidence="2">
    <location>
        <begin position="36"/>
        <end position="292"/>
    </location>
</feature>
<dbReference type="PANTHER" id="PTHR12121">
    <property type="entry name" value="CARBON CATABOLITE REPRESSOR PROTEIN 4"/>
    <property type="match status" value="1"/>
</dbReference>
<accession>A0A1Z2XG62</accession>
<proteinExistence type="predicted"/>
<dbReference type="InterPro" id="IPR050410">
    <property type="entry name" value="CCR4/nocturin_mRNA_transcr"/>
</dbReference>
<dbReference type="SUPFAM" id="SSF56219">
    <property type="entry name" value="DNase I-like"/>
    <property type="match status" value="1"/>
</dbReference>
<dbReference type="Gene3D" id="3.60.10.10">
    <property type="entry name" value="Endonuclease/exonuclease/phosphatase"/>
    <property type="match status" value="1"/>
</dbReference>
<dbReference type="EMBL" id="CP015402">
    <property type="protein sequence ID" value="ANU64478.1"/>
    <property type="molecule type" value="Genomic_DNA"/>
</dbReference>
<organism evidence="3 4">
    <name type="scientific">Muribaculum intestinale</name>
    <dbReference type="NCBI Taxonomy" id="1796646"/>
    <lineage>
        <taxon>Bacteria</taxon>
        <taxon>Pseudomonadati</taxon>
        <taxon>Bacteroidota</taxon>
        <taxon>Bacteroidia</taxon>
        <taxon>Bacteroidales</taxon>
        <taxon>Muribaculaceae</taxon>
        <taxon>Muribaculum</taxon>
    </lineage>
</organism>
<sequence length="301" mass="34242">MKTINILFGAIAGMALCSMPAIAKSVETDGTPMKVMSYNLRYTNKIDTAENAWAARRQPSIDMIRDERPDIIGFQEPRADQRADLIEDLGDTYGFFSAVENGADPKQCGHVAIMYLKDRFTLLDKGHFWLSPTPDVPSQPEWNATDRQYRVTVWVHLYDKVAGKDLYFYDTHLPYKWADNEARTECVRLNVARMKENAGDSAAVFITGDMNTSWHPSDKRREGLAPYFEWMSGARESAPVNLNPDTYSFNGFGGGVPKDSWNLDHIFYRNVTPLEFNVVSSEKYGVKYISDHYPITLTLTY</sequence>
<dbReference type="PANTHER" id="PTHR12121:SF36">
    <property type="entry name" value="ENDONUCLEASE_EXONUCLEASE_PHOSPHATASE DOMAIN-CONTAINING PROTEIN"/>
    <property type="match status" value="1"/>
</dbReference>
<name>A0A1B1SCE5_9BACT</name>
<dbReference type="GO" id="GO:0000175">
    <property type="term" value="F:3'-5'-RNA exonuclease activity"/>
    <property type="evidence" value="ECO:0007669"/>
    <property type="project" value="TreeGrafter"/>
</dbReference>
<feature type="signal peptide" evidence="1">
    <location>
        <begin position="1"/>
        <end position="23"/>
    </location>
</feature>
<protein>
    <recommendedName>
        <fullName evidence="2">Endonuclease/exonuclease/phosphatase domain-containing protein</fullName>
    </recommendedName>
</protein>
<dbReference type="InterPro" id="IPR005135">
    <property type="entry name" value="Endo/exonuclease/phosphatase"/>
</dbReference>
<evidence type="ECO:0000259" key="2">
    <source>
        <dbReference type="Pfam" id="PF03372"/>
    </source>
</evidence>
<gene>
    <name evidence="3" type="ORF">A4V02_12615</name>
</gene>
<dbReference type="KEGG" id="pary:A4V02_12615"/>
<reference evidence="4" key="1">
    <citation type="submission" date="2016-04" db="EMBL/GenBank/DDBJ databases">
        <title>Complete Genome Sequences of Twelve Strains of a Stable Defined Moderately Diverse Mouse Microbiota 2 (sDMDMm2).</title>
        <authorList>
            <person name="Uchimura Y."/>
            <person name="Wyss M."/>
            <person name="Brugiroux S."/>
            <person name="Limenitakis J.P."/>
            <person name="Stecher B."/>
            <person name="McCoy K.D."/>
            <person name="Macpherson A.J."/>
        </authorList>
    </citation>
    <scope>NUCLEOTIDE SEQUENCE [LARGE SCALE GENOMIC DNA]</scope>
    <source>
        <strain evidence="4">YL27</strain>
    </source>
</reference>
<dbReference type="CDD" id="cd09083">
    <property type="entry name" value="EEP-1"/>
    <property type="match status" value="1"/>
</dbReference>
<dbReference type="AlphaFoldDB" id="A0A1B1SCE5"/>
<dbReference type="RefSeq" id="WP_068961755.1">
    <property type="nucleotide sequence ID" value="NZ_CAJTAP010000009.1"/>
</dbReference>
<evidence type="ECO:0000256" key="1">
    <source>
        <dbReference type="SAM" id="SignalP"/>
    </source>
</evidence>
<accession>A0A1B1SCE5</accession>
<evidence type="ECO:0000313" key="3">
    <source>
        <dbReference type="EMBL" id="ANU64478.1"/>
    </source>
</evidence>
<dbReference type="InterPro" id="IPR036691">
    <property type="entry name" value="Endo/exonu/phosph_ase_sf"/>
</dbReference>
<feature type="chain" id="PRO_5008529513" description="Endonuclease/exonuclease/phosphatase domain-containing protein" evidence="1">
    <location>
        <begin position="24"/>
        <end position="301"/>
    </location>
</feature>
<dbReference type="GeneID" id="65537718"/>
<dbReference type="Pfam" id="PF03372">
    <property type="entry name" value="Exo_endo_phos"/>
    <property type="match status" value="1"/>
</dbReference>
<keyword evidence="4" id="KW-1185">Reference proteome</keyword>